<accession>A0A2D3D729</accession>
<dbReference type="PANTHER" id="PTHR24421:SF10">
    <property type="entry name" value="NITRATE_NITRITE SENSOR PROTEIN NARQ"/>
    <property type="match status" value="1"/>
</dbReference>
<dbReference type="Gene3D" id="3.30.565.10">
    <property type="entry name" value="Histidine kinase-like ATPase, C-terminal domain"/>
    <property type="match status" value="1"/>
</dbReference>
<feature type="domain" description="Signal transduction histidine kinase subgroup 3 dimerisation and phosphoacceptor" evidence="11">
    <location>
        <begin position="193"/>
        <end position="258"/>
    </location>
</feature>
<keyword evidence="6" id="KW-0418">Kinase</keyword>
<evidence type="ECO:0000256" key="8">
    <source>
        <dbReference type="ARBA" id="ARBA00023012"/>
    </source>
</evidence>
<dbReference type="RefSeq" id="WP_099721579.1">
    <property type="nucleotide sequence ID" value="NZ_CP018044.1"/>
</dbReference>
<evidence type="ECO:0000256" key="9">
    <source>
        <dbReference type="SAM" id="MobiDB-lite"/>
    </source>
</evidence>
<feature type="transmembrane region" description="Helical" evidence="10">
    <location>
        <begin position="28"/>
        <end position="46"/>
    </location>
</feature>
<evidence type="ECO:0000256" key="5">
    <source>
        <dbReference type="ARBA" id="ARBA00022741"/>
    </source>
</evidence>
<evidence type="ECO:0000256" key="1">
    <source>
        <dbReference type="ARBA" id="ARBA00000085"/>
    </source>
</evidence>
<feature type="transmembrane region" description="Helical" evidence="10">
    <location>
        <begin position="96"/>
        <end position="119"/>
    </location>
</feature>
<comment type="catalytic activity">
    <reaction evidence="1">
        <text>ATP + protein L-histidine = ADP + protein N-phospho-L-histidine.</text>
        <dbReference type="EC" id="2.7.13.3"/>
    </reaction>
</comment>
<keyword evidence="4" id="KW-0808">Transferase</keyword>
<feature type="transmembrane region" description="Helical" evidence="10">
    <location>
        <begin position="125"/>
        <end position="146"/>
    </location>
</feature>
<evidence type="ECO:0000313" key="13">
    <source>
        <dbReference type="Proteomes" id="UP000229907"/>
    </source>
</evidence>
<evidence type="ECO:0000256" key="4">
    <source>
        <dbReference type="ARBA" id="ARBA00022679"/>
    </source>
</evidence>
<evidence type="ECO:0000256" key="7">
    <source>
        <dbReference type="ARBA" id="ARBA00022840"/>
    </source>
</evidence>
<evidence type="ECO:0000256" key="10">
    <source>
        <dbReference type="SAM" id="Phobius"/>
    </source>
</evidence>
<dbReference type="InterPro" id="IPR036890">
    <property type="entry name" value="HATPase_C_sf"/>
</dbReference>
<feature type="transmembrane region" description="Helical" evidence="10">
    <location>
        <begin position="6"/>
        <end position="21"/>
    </location>
</feature>
<dbReference type="EC" id="2.7.13.3" evidence="2"/>
<keyword evidence="10" id="KW-1133">Transmembrane helix</keyword>
<dbReference type="KEGG" id="bcho:BcFMB_08635"/>
<sequence length="405" mass="43048">MADTVVHALIVAVCVLLAVAQHGDVTSALIVGVLVVVSLSALGVLVGRRRWLAMAVLCCAAALALPGWSALLPVLGADVAQRIVQGRWPRARRARIALAVVPCAASAVAAMSALAHATAVWPPTTATLVALLLVPLTAATSIAGWMRAAGRDAQRRYRALADLRRERLRLTHARINDVEASRASDLRRARLSERIRIAREIHDNVGHTLTRAIMMTQADQVVATTLGDDMHAAQFAQIGATLDEAMTMIRRSVHDLKDEGTDFQGMMEDAAAVPEGAALQVRLDDGIRQAPSALAHCFAAVIREALTNTVRHGTAREATVRLIDLPGLWQLVVQDDGGKPERTAPRGGIGLADIEERARALGGTATCGPYAQGWRVFVSVPKTTAGDARETAASAPAYATERTEE</sequence>
<dbReference type="CDD" id="cd16917">
    <property type="entry name" value="HATPase_UhpB-NarQ-NarX-like"/>
    <property type="match status" value="1"/>
</dbReference>
<evidence type="ECO:0000313" key="12">
    <source>
        <dbReference type="EMBL" id="ATU20969.1"/>
    </source>
</evidence>
<dbReference type="PANTHER" id="PTHR24421">
    <property type="entry name" value="NITRATE/NITRITE SENSOR PROTEIN NARX-RELATED"/>
    <property type="match status" value="1"/>
</dbReference>
<dbReference type="Proteomes" id="UP000229907">
    <property type="component" value="Chromosome"/>
</dbReference>
<dbReference type="GO" id="GO:0016020">
    <property type="term" value="C:membrane"/>
    <property type="evidence" value="ECO:0007669"/>
    <property type="project" value="InterPro"/>
</dbReference>
<proteinExistence type="predicted"/>
<keyword evidence="10" id="KW-0812">Transmembrane</keyword>
<keyword evidence="7" id="KW-0067">ATP-binding</keyword>
<dbReference type="EMBL" id="CP018044">
    <property type="protein sequence ID" value="ATU20969.1"/>
    <property type="molecule type" value="Genomic_DNA"/>
</dbReference>
<dbReference type="InterPro" id="IPR011712">
    <property type="entry name" value="Sig_transdc_His_kin_sub3_dim/P"/>
</dbReference>
<protein>
    <recommendedName>
        <fullName evidence="2">histidine kinase</fullName>
        <ecNumber evidence="2">2.7.13.3</ecNumber>
    </recommendedName>
</protein>
<keyword evidence="10" id="KW-0472">Membrane</keyword>
<keyword evidence="3" id="KW-0597">Phosphoprotein</keyword>
<keyword evidence="8" id="KW-0902">Two-component regulatory system</keyword>
<evidence type="ECO:0000259" key="11">
    <source>
        <dbReference type="Pfam" id="PF07730"/>
    </source>
</evidence>
<evidence type="ECO:0000256" key="3">
    <source>
        <dbReference type="ARBA" id="ARBA00022553"/>
    </source>
</evidence>
<dbReference type="GO" id="GO:0005524">
    <property type="term" value="F:ATP binding"/>
    <property type="evidence" value="ECO:0007669"/>
    <property type="project" value="UniProtKB-KW"/>
</dbReference>
<feature type="transmembrane region" description="Helical" evidence="10">
    <location>
        <begin position="52"/>
        <end position="75"/>
    </location>
</feature>
<dbReference type="GO" id="GO:0000155">
    <property type="term" value="F:phosphorelay sensor kinase activity"/>
    <property type="evidence" value="ECO:0007669"/>
    <property type="project" value="InterPro"/>
</dbReference>
<dbReference type="AlphaFoldDB" id="A0A2D3D729"/>
<evidence type="ECO:0000256" key="6">
    <source>
        <dbReference type="ARBA" id="ARBA00022777"/>
    </source>
</evidence>
<dbReference type="GO" id="GO:0046983">
    <property type="term" value="F:protein dimerization activity"/>
    <property type="evidence" value="ECO:0007669"/>
    <property type="project" value="InterPro"/>
</dbReference>
<organism evidence="12 13">
    <name type="scientific">Bifidobacterium choerinum</name>
    <dbReference type="NCBI Taxonomy" id="35760"/>
    <lineage>
        <taxon>Bacteria</taxon>
        <taxon>Bacillati</taxon>
        <taxon>Actinomycetota</taxon>
        <taxon>Actinomycetes</taxon>
        <taxon>Bifidobacteriales</taxon>
        <taxon>Bifidobacteriaceae</taxon>
        <taxon>Bifidobacterium</taxon>
    </lineage>
</organism>
<dbReference type="Gene3D" id="1.20.5.1930">
    <property type="match status" value="1"/>
</dbReference>
<dbReference type="SUPFAM" id="SSF55874">
    <property type="entry name" value="ATPase domain of HSP90 chaperone/DNA topoisomerase II/histidine kinase"/>
    <property type="match status" value="1"/>
</dbReference>
<gene>
    <name evidence="12" type="ORF">BcFMB_08635</name>
</gene>
<feature type="region of interest" description="Disordered" evidence="9">
    <location>
        <begin position="385"/>
        <end position="405"/>
    </location>
</feature>
<dbReference type="Pfam" id="PF07730">
    <property type="entry name" value="HisKA_3"/>
    <property type="match status" value="1"/>
</dbReference>
<reference evidence="12 13" key="1">
    <citation type="submission" date="2016-11" db="EMBL/GenBank/DDBJ databases">
        <title>complete genome sequence of Bifidobacterium choerinum strain FMB-1.</title>
        <authorList>
            <person name="Park C.-S."/>
            <person name="Jung D.-H."/>
            <person name="Choi D.-S."/>
        </authorList>
    </citation>
    <scope>NUCLEOTIDE SEQUENCE [LARGE SCALE GENOMIC DNA]</scope>
    <source>
        <strain evidence="12 13">FMB-1</strain>
    </source>
</reference>
<keyword evidence="5" id="KW-0547">Nucleotide-binding</keyword>
<name>A0A2D3D729_9BIFI</name>
<dbReference type="InterPro" id="IPR050482">
    <property type="entry name" value="Sensor_HK_TwoCompSys"/>
</dbReference>
<evidence type="ECO:0000256" key="2">
    <source>
        <dbReference type="ARBA" id="ARBA00012438"/>
    </source>
</evidence>